<evidence type="ECO:0000313" key="9">
    <source>
        <dbReference type="EMBL" id="SBS82375.1"/>
    </source>
</evidence>
<evidence type="ECO:0000256" key="5">
    <source>
        <dbReference type="SAM" id="Coils"/>
    </source>
</evidence>
<dbReference type="Pfam" id="PF00569">
    <property type="entry name" value="ZZ"/>
    <property type="match status" value="1"/>
</dbReference>
<evidence type="ECO:0000256" key="2">
    <source>
        <dbReference type="ARBA" id="ARBA00022723"/>
    </source>
</evidence>
<name>A0A1A8VRS0_PLAOA</name>
<protein>
    <submittedName>
        <fullName evidence="9">Protein KRI1, putative (KRI1)</fullName>
    </submittedName>
</protein>
<evidence type="ECO:0000256" key="6">
    <source>
        <dbReference type="SAM" id="MobiDB-lite"/>
    </source>
</evidence>
<feature type="domain" description="ZZ-type" evidence="7">
    <location>
        <begin position="557"/>
        <end position="594"/>
    </location>
</feature>
<evidence type="ECO:0000313" key="10">
    <source>
        <dbReference type="Proteomes" id="UP000078546"/>
    </source>
</evidence>
<dbReference type="GO" id="GO:0008270">
    <property type="term" value="F:zinc ion binding"/>
    <property type="evidence" value="ECO:0007669"/>
    <property type="project" value="UniProtKB-KW"/>
</dbReference>
<accession>A0A1A8VRS0</accession>
<dbReference type="PANTHER" id="PTHR14490:SF5">
    <property type="entry name" value="PROTEIN KRI1 HOMOLOG"/>
    <property type="match status" value="1"/>
</dbReference>
<feature type="compositionally biased region" description="Polar residues" evidence="6">
    <location>
        <begin position="56"/>
        <end position="67"/>
    </location>
</feature>
<keyword evidence="4" id="KW-0862">Zinc</keyword>
<dbReference type="Pfam" id="PF12936">
    <property type="entry name" value="Kri1_C"/>
    <property type="match status" value="1"/>
</dbReference>
<feature type="region of interest" description="Disordered" evidence="6">
    <location>
        <begin position="1"/>
        <end position="178"/>
    </location>
</feature>
<feature type="coiled-coil region" evidence="5">
    <location>
        <begin position="521"/>
        <end position="550"/>
    </location>
</feature>
<sequence>MKDTEKKYTKRRMEATTHSGNKENESENVNEDKKRKISKKEKKNSIKKQKKIIKNLFNSDSLYSNGDLSGKEISTEDDGNSEELVHSASSMSEELSHEKGKGLNCEDSSRENIQSCAKKKGEKQRVKSSSKKKVELEKEEHKATVHEKAKEDENEDENEDETASCDDNSSSSDEDHDGLLLTSKFKKKFSDLLLRLKSNDADLLNRKEDFFHDSDFEVESGVSAQGENNEEASKHNSEHVSKQSGEEYGGLENLENSQRDEQNFEKGEGEPKSGLSYSQYFRDILLKEGCQAFDEEEEELINKEKEICSQKKKKSYLDEQKELKQKILEVCKVADEEIRNGNNDSFFTVKEKSEKEILEEKEYYENFLNKSGNIIAEENNLLKEYWKDNLSKDEEFLRDYILKELWREDKIQNIYEEIDEIDDEELEKAENFEKTYNFRYEEQNGNIINSAPRKIGSSVRQNLKKKKRQEKRREKKRKQKEEKKKMLLGGLKREKQNENCDKNNNKFINEDNVFSENHGNMNRLRDQKKKGKQNEELLEQNNNLHQLNGEKRDLWFLCDECNFPIHPLNYVYECTICENFALCKKCFKKVNHEHSLKKLLVPRSCIPPENYENGNNLGTLEHNNAYDLSPGNMNNSDNYGHMEYLENDSSGYEDLIDDMPIRFKYIKVKPENFKLTTDFILKTDDEKLDKMVPIHFLSPYYTAD</sequence>
<feature type="compositionally biased region" description="Basic residues" evidence="6">
    <location>
        <begin position="117"/>
        <end position="131"/>
    </location>
</feature>
<dbReference type="VEuPathDB" id="PlasmoDB:PocGH01_05015400"/>
<feature type="compositionally biased region" description="Basic and acidic residues" evidence="6">
    <location>
        <begin position="231"/>
        <end position="245"/>
    </location>
</feature>
<comment type="similarity">
    <text evidence="1">Belongs to the KRI1 family.</text>
</comment>
<dbReference type="InterPro" id="IPR000433">
    <property type="entry name" value="Znf_ZZ"/>
</dbReference>
<dbReference type="Gene3D" id="3.30.60.90">
    <property type="match status" value="1"/>
</dbReference>
<dbReference type="SUPFAM" id="SSF57850">
    <property type="entry name" value="RING/U-box"/>
    <property type="match status" value="1"/>
</dbReference>
<dbReference type="InterPro" id="IPR043145">
    <property type="entry name" value="Znf_ZZ_sf"/>
</dbReference>
<feature type="compositionally biased region" description="Basic and acidic residues" evidence="6">
    <location>
        <begin position="479"/>
        <end position="488"/>
    </location>
</feature>
<dbReference type="EMBL" id="FLQV01000129">
    <property type="protein sequence ID" value="SBS82375.1"/>
    <property type="molecule type" value="Genomic_DNA"/>
</dbReference>
<feature type="compositionally biased region" description="Acidic residues" evidence="6">
    <location>
        <begin position="152"/>
        <end position="164"/>
    </location>
</feature>
<organism evidence="9 10">
    <name type="scientific">Plasmodium ovale curtisi</name>
    <dbReference type="NCBI Taxonomy" id="864141"/>
    <lineage>
        <taxon>Eukaryota</taxon>
        <taxon>Sar</taxon>
        <taxon>Alveolata</taxon>
        <taxon>Apicomplexa</taxon>
        <taxon>Aconoidasida</taxon>
        <taxon>Haemosporida</taxon>
        <taxon>Plasmodiidae</taxon>
        <taxon>Plasmodium</taxon>
        <taxon>Plasmodium (Plasmodium)</taxon>
    </lineage>
</organism>
<evidence type="ECO:0000259" key="7">
    <source>
        <dbReference type="Pfam" id="PF00569"/>
    </source>
</evidence>
<feature type="compositionally biased region" description="Basic and acidic residues" evidence="6">
    <location>
        <begin position="132"/>
        <end position="151"/>
    </location>
</feature>
<dbReference type="PANTHER" id="PTHR14490">
    <property type="entry name" value="ZINC FINGER, ZZ TYPE"/>
    <property type="match status" value="1"/>
</dbReference>
<dbReference type="GO" id="GO:0030686">
    <property type="term" value="C:90S preribosome"/>
    <property type="evidence" value="ECO:0007669"/>
    <property type="project" value="TreeGrafter"/>
</dbReference>
<keyword evidence="2" id="KW-0479">Metal-binding</keyword>
<evidence type="ECO:0000256" key="3">
    <source>
        <dbReference type="ARBA" id="ARBA00022771"/>
    </source>
</evidence>
<evidence type="ECO:0000256" key="4">
    <source>
        <dbReference type="ARBA" id="ARBA00022833"/>
    </source>
</evidence>
<feature type="domain" description="Kri1-like C-terminal" evidence="8">
    <location>
        <begin position="644"/>
        <end position="702"/>
    </location>
</feature>
<feature type="compositionally biased region" description="Basic and acidic residues" evidence="6">
    <location>
        <begin position="1"/>
        <end position="34"/>
    </location>
</feature>
<evidence type="ECO:0000256" key="1">
    <source>
        <dbReference type="ARBA" id="ARBA00007473"/>
    </source>
</evidence>
<dbReference type="CDD" id="cd02249">
    <property type="entry name" value="ZZ"/>
    <property type="match status" value="1"/>
</dbReference>
<feature type="region of interest" description="Disordered" evidence="6">
    <location>
        <begin position="220"/>
        <end position="275"/>
    </location>
</feature>
<dbReference type="InterPro" id="IPR018034">
    <property type="entry name" value="Kri1"/>
</dbReference>
<evidence type="ECO:0000259" key="8">
    <source>
        <dbReference type="Pfam" id="PF12936"/>
    </source>
</evidence>
<dbReference type="GO" id="GO:0005730">
    <property type="term" value="C:nucleolus"/>
    <property type="evidence" value="ECO:0007669"/>
    <property type="project" value="TreeGrafter"/>
</dbReference>
<feature type="compositionally biased region" description="Basic residues" evidence="6">
    <location>
        <begin position="462"/>
        <end position="478"/>
    </location>
</feature>
<dbReference type="AlphaFoldDB" id="A0A1A8VRS0"/>
<keyword evidence="3" id="KW-0863">Zinc-finger</keyword>
<dbReference type="Proteomes" id="UP000078546">
    <property type="component" value="Unassembled WGS sequence"/>
</dbReference>
<keyword evidence="5" id="KW-0175">Coiled coil</keyword>
<gene>
    <name evidence="9" type="ORF">POVCU1_007250</name>
</gene>
<proteinExistence type="inferred from homology"/>
<feature type="compositionally biased region" description="Basic residues" evidence="6">
    <location>
        <begin position="35"/>
        <end position="53"/>
    </location>
</feature>
<reference evidence="10" key="1">
    <citation type="submission" date="2016-05" db="EMBL/GenBank/DDBJ databases">
        <authorList>
            <person name="Naeem Raeece"/>
        </authorList>
    </citation>
    <scope>NUCLEOTIDE SEQUENCE [LARGE SCALE GENOMIC DNA]</scope>
</reference>
<dbReference type="GO" id="GO:0000447">
    <property type="term" value="P:endonucleolytic cleavage in ITS1 to separate SSU-rRNA from 5.8S rRNA and LSU-rRNA from tricistronic rRNA transcript (SSU-rRNA, 5.8S rRNA, LSU-rRNA)"/>
    <property type="evidence" value="ECO:0007669"/>
    <property type="project" value="TreeGrafter"/>
</dbReference>
<dbReference type="InterPro" id="IPR024626">
    <property type="entry name" value="Kri1-like_C"/>
</dbReference>
<feature type="compositionally biased region" description="Basic and acidic residues" evidence="6">
    <location>
        <begin position="257"/>
        <end position="271"/>
    </location>
</feature>
<feature type="region of interest" description="Disordered" evidence="6">
    <location>
        <begin position="449"/>
        <end position="488"/>
    </location>
</feature>